<proteinExistence type="predicted"/>
<sequence length="162" mass="19120">MSLRDRSVVTAWHIWTSSTWTKVCESSEVSEERPLFFHEFLTCDHPHSLSYLEHEAINVSGCTRQDRIQPLLYIKRGTITTIAPTLTTYIHYASNQQPTETNNHSNTTSILHYTYYFTIRFTENQNYQLFYFKNTNTKLLSSGYYLQRFFGQTLTSLCTYIR</sequence>
<reference evidence="1" key="1">
    <citation type="submission" date="2021-01" db="EMBL/GenBank/DDBJ databases">
        <authorList>
            <person name="Corre E."/>
            <person name="Pelletier E."/>
            <person name="Niang G."/>
            <person name="Scheremetjew M."/>
            <person name="Finn R."/>
            <person name="Kale V."/>
            <person name="Holt S."/>
            <person name="Cochrane G."/>
            <person name="Meng A."/>
            <person name="Brown T."/>
            <person name="Cohen L."/>
        </authorList>
    </citation>
    <scope>NUCLEOTIDE SEQUENCE</scope>
    <source>
        <strain evidence="1">UNC1205</strain>
    </source>
</reference>
<dbReference type="EMBL" id="HBFL01000150">
    <property type="protein sequence ID" value="CAD8760062.1"/>
    <property type="molecule type" value="Transcribed_RNA"/>
</dbReference>
<name>A0A7S0UI57_9STRA</name>
<gene>
    <name evidence="1" type="ORF">PDEL1432_LOCUS101</name>
</gene>
<evidence type="ECO:0000313" key="1">
    <source>
        <dbReference type="EMBL" id="CAD8760062.1"/>
    </source>
</evidence>
<accession>A0A7S0UI57</accession>
<protein>
    <submittedName>
        <fullName evidence="1">Uncharacterized protein</fullName>
    </submittedName>
</protein>
<dbReference type="AlphaFoldDB" id="A0A7S0UI57"/>
<organism evidence="1">
    <name type="scientific">Pseudo-nitzschia delicatissima</name>
    <dbReference type="NCBI Taxonomy" id="44447"/>
    <lineage>
        <taxon>Eukaryota</taxon>
        <taxon>Sar</taxon>
        <taxon>Stramenopiles</taxon>
        <taxon>Ochrophyta</taxon>
        <taxon>Bacillariophyta</taxon>
        <taxon>Bacillariophyceae</taxon>
        <taxon>Bacillariophycidae</taxon>
        <taxon>Bacillariales</taxon>
        <taxon>Bacillariaceae</taxon>
        <taxon>Pseudo-nitzschia</taxon>
    </lineage>
</organism>